<accession>A0A1H3N5F1</accession>
<protein>
    <submittedName>
        <fullName evidence="2">Uncharacterized protein</fullName>
    </submittedName>
</protein>
<feature type="region of interest" description="Disordered" evidence="1">
    <location>
        <begin position="1"/>
        <end position="42"/>
    </location>
</feature>
<dbReference type="STRING" id="381665.SAMN05216554_1703"/>
<evidence type="ECO:0000313" key="2">
    <source>
        <dbReference type="EMBL" id="SDY84096.1"/>
    </source>
</evidence>
<sequence>MTEKNERRGERDGEYTDTEAEDVNVPEPESGEYTDSEIPGDE</sequence>
<keyword evidence="3" id="KW-1185">Reference proteome</keyword>
<dbReference type="RefSeq" id="WP_281242388.1">
    <property type="nucleotide sequence ID" value="NZ_FNPZ01000001.1"/>
</dbReference>
<name>A0A1H3N5F1_9MICO</name>
<evidence type="ECO:0000313" key="3">
    <source>
        <dbReference type="Proteomes" id="UP000198891"/>
    </source>
</evidence>
<gene>
    <name evidence="2" type="ORF">SAMN05216554_1703</name>
</gene>
<dbReference type="AlphaFoldDB" id="A0A1H3N5F1"/>
<evidence type="ECO:0000256" key="1">
    <source>
        <dbReference type="SAM" id="MobiDB-lite"/>
    </source>
</evidence>
<dbReference type="EMBL" id="FNPZ01000001">
    <property type="protein sequence ID" value="SDY84096.1"/>
    <property type="molecule type" value="Genomic_DNA"/>
</dbReference>
<dbReference type="Proteomes" id="UP000198891">
    <property type="component" value="Unassembled WGS sequence"/>
</dbReference>
<reference evidence="2 3" key="1">
    <citation type="submission" date="2016-10" db="EMBL/GenBank/DDBJ databases">
        <authorList>
            <person name="de Groot N.N."/>
        </authorList>
    </citation>
    <scope>NUCLEOTIDE SEQUENCE [LARGE SCALE GENOMIC DNA]</scope>
    <source>
        <strain evidence="2 3">CGMCC 4.3491</strain>
    </source>
</reference>
<feature type="compositionally biased region" description="Acidic residues" evidence="1">
    <location>
        <begin position="15"/>
        <end position="42"/>
    </location>
</feature>
<proteinExistence type="predicted"/>
<feature type="compositionally biased region" description="Basic and acidic residues" evidence="1">
    <location>
        <begin position="1"/>
        <end position="14"/>
    </location>
</feature>
<organism evidence="2 3">
    <name type="scientific">Herbiconiux ginsengi</name>
    <dbReference type="NCBI Taxonomy" id="381665"/>
    <lineage>
        <taxon>Bacteria</taxon>
        <taxon>Bacillati</taxon>
        <taxon>Actinomycetota</taxon>
        <taxon>Actinomycetes</taxon>
        <taxon>Micrococcales</taxon>
        <taxon>Microbacteriaceae</taxon>
        <taxon>Herbiconiux</taxon>
    </lineage>
</organism>